<evidence type="ECO:0000313" key="2">
    <source>
        <dbReference type="EMBL" id="KHJ85290.1"/>
    </source>
</evidence>
<feature type="chain" id="PRO_5002081687" description="SCP-like protein" evidence="1">
    <location>
        <begin position="19"/>
        <end position="156"/>
    </location>
</feature>
<feature type="signal peptide" evidence="1">
    <location>
        <begin position="1"/>
        <end position="18"/>
    </location>
</feature>
<dbReference type="EMBL" id="KN564481">
    <property type="protein sequence ID" value="KHJ85290.1"/>
    <property type="molecule type" value="Genomic_DNA"/>
</dbReference>
<evidence type="ECO:0000313" key="3">
    <source>
        <dbReference type="Proteomes" id="UP000053660"/>
    </source>
</evidence>
<sequence length="156" mass="17520">MHLVAALVLAASLLGAEATVLNQQLCMSSENIRNKHIDEHNALRRKAGLGELIYDCKLEDKTVEKRNFKKHAGDSFLQFIEFVCSNKSRNHAKTLQCAYDELKTNPHAVKLITDPAVTGFACTEMVVYNKMNIMCVYEGTNWANAADPIFLTKECR</sequence>
<dbReference type="Proteomes" id="UP000053660">
    <property type="component" value="Unassembled WGS sequence"/>
</dbReference>
<dbReference type="Gene3D" id="3.40.33.10">
    <property type="entry name" value="CAP"/>
    <property type="match status" value="1"/>
</dbReference>
<reference evidence="2 3" key="1">
    <citation type="submission" date="2014-03" db="EMBL/GenBank/DDBJ databases">
        <title>Draft genome of the hookworm Oesophagostomum dentatum.</title>
        <authorList>
            <person name="Mitreva M."/>
        </authorList>
    </citation>
    <scope>NUCLEOTIDE SEQUENCE [LARGE SCALE GENOMIC DNA]</scope>
    <source>
        <strain evidence="2 3">OD-Hann</strain>
    </source>
</reference>
<keyword evidence="1" id="KW-0732">Signal</keyword>
<gene>
    <name evidence="2" type="ORF">OESDEN_14987</name>
</gene>
<evidence type="ECO:0000256" key="1">
    <source>
        <dbReference type="SAM" id="SignalP"/>
    </source>
</evidence>
<accession>A0A0B1SQ18</accession>
<dbReference type="InterPro" id="IPR035940">
    <property type="entry name" value="CAP_sf"/>
</dbReference>
<evidence type="ECO:0008006" key="4">
    <source>
        <dbReference type="Google" id="ProtNLM"/>
    </source>
</evidence>
<keyword evidence="3" id="KW-1185">Reference proteome</keyword>
<organism evidence="2 3">
    <name type="scientific">Oesophagostomum dentatum</name>
    <name type="common">Nodular worm</name>
    <dbReference type="NCBI Taxonomy" id="61180"/>
    <lineage>
        <taxon>Eukaryota</taxon>
        <taxon>Metazoa</taxon>
        <taxon>Ecdysozoa</taxon>
        <taxon>Nematoda</taxon>
        <taxon>Chromadorea</taxon>
        <taxon>Rhabditida</taxon>
        <taxon>Rhabditina</taxon>
        <taxon>Rhabditomorpha</taxon>
        <taxon>Strongyloidea</taxon>
        <taxon>Strongylidae</taxon>
        <taxon>Oesophagostomum</taxon>
    </lineage>
</organism>
<protein>
    <recommendedName>
        <fullName evidence="4">SCP-like protein</fullName>
    </recommendedName>
</protein>
<name>A0A0B1SQ18_OESDE</name>
<dbReference type="AlphaFoldDB" id="A0A0B1SQ18"/>
<proteinExistence type="predicted"/>